<evidence type="ECO:0000256" key="7">
    <source>
        <dbReference type="ARBA" id="ARBA00022840"/>
    </source>
</evidence>
<dbReference type="GO" id="GO:0006260">
    <property type="term" value="P:DNA replication"/>
    <property type="evidence" value="ECO:0007669"/>
    <property type="project" value="UniProtKB-UniRule"/>
</dbReference>
<keyword evidence="9 10" id="KW-0742">SOS response</keyword>
<organism evidence="12">
    <name type="scientific">Rhodothermus marinus</name>
    <name type="common">Rhodothermus obamensis</name>
    <dbReference type="NCBI Taxonomy" id="29549"/>
    <lineage>
        <taxon>Bacteria</taxon>
        <taxon>Pseudomonadati</taxon>
        <taxon>Rhodothermota</taxon>
        <taxon>Rhodothermia</taxon>
        <taxon>Rhodothermales</taxon>
        <taxon>Rhodothermaceae</taxon>
        <taxon>Rhodothermus</taxon>
    </lineage>
</organism>
<keyword evidence="6 9" id="KW-0547">Nucleotide-binding</keyword>
<dbReference type="GO" id="GO:0003697">
    <property type="term" value="F:single-stranded DNA binding"/>
    <property type="evidence" value="ECO:0007669"/>
    <property type="project" value="UniProtKB-UniRule"/>
</dbReference>
<gene>
    <name evidence="9 12" type="primary">recF</name>
    <name evidence="12" type="ORF">ENO59_10065</name>
</gene>
<dbReference type="InterPro" id="IPR027417">
    <property type="entry name" value="P-loop_NTPase"/>
</dbReference>
<evidence type="ECO:0000256" key="1">
    <source>
        <dbReference type="ARBA" id="ARBA00004496"/>
    </source>
</evidence>
<keyword evidence="5 9" id="KW-0235">DNA replication</keyword>
<comment type="similarity">
    <text evidence="2 9 10">Belongs to the RecF family.</text>
</comment>
<dbReference type="PANTHER" id="PTHR32182:SF0">
    <property type="entry name" value="DNA REPLICATION AND REPAIR PROTEIN RECF"/>
    <property type="match status" value="1"/>
</dbReference>
<dbReference type="InterPro" id="IPR003395">
    <property type="entry name" value="RecF/RecN/SMC_N"/>
</dbReference>
<keyword evidence="8 9" id="KW-0238">DNA-binding</keyword>
<dbReference type="SMART" id="SM00382">
    <property type="entry name" value="AAA"/>
    <property type="match status" value="1"/>
</dbReference>
<keyword evidence="9 10" id="KW-0227">DNA damage</keyword>
<dbReference type="InterPro" id="IPR003593">
    <property type="entry name" value="AAA+_ATPase"/>
</dbReference>
<dbReference type="Gene3D" id="1.20.1050.90">
    <property type="entry name" value="RecF/RecN/SMC, N-terminal domain"/>
    <property type="match status" value="1"/>
</dbReference>
<evidence type="ECO:0000259" key="11">
    <source>
        <dbReference type="SMART" id="SM00382"/>
    </source>
</evidence>
<dbReference type="NCBIfam" id="TIGR00611">
    <property type="entry name" value="recf"/>
    <property type="match status" value="1"/>
</dbReference>
<reference evidence="12" key="1">
    <citation type="journal article" date="2020" name="mSystems">
        <title>Genome- and Community-Level Interaction Insights into Carbon Utilization and Element Cycling Functions of Hydrothermarchaeota in Hydrothermal Sediment.</title>
        <authorList>
            <person name="Zhou Z."/>
            <person name="Liu Y."/>
            <person name="Xu W."/>
            <person name="Pan J."/>
            <person name="Luo Z.H."/>
            <person name="Li M."/>
        </authorList>
    </citation>
    <scope>NUCLEOTIDE SEQUENCE [LARGE SCALE GENOMIC DNA]</scope>
    <source>
        <strain evidence="12">SpSt-143</strain>
    </source>
</reference>
<comment type="subcellular location">
    <subcellularLocation>
        <location evidence="1 9 10">Cytoplasm</location>
    </subcellularLocation>
</comment>
<protein>
    <recommendedName>
        <fullName evidence="3 9">DNA replication and repair protein RecF</fullName>
    </recommendedName>
</protein>
<dbReference type="InterPro" id="IPR018078">
    <property type="entry name" value="DNA-binding_RecF_CS"/>
</dbReference>
<comment type="function">
    <text evidence="9 10">The RecF protein is involved in DNA metabolism; it is required for DNA replication and normal SOS inducibility. RecF binds preferentially to single-stranded, linear DNA. It also seems to bind ATP.</text>
</comment>
<evidence type="ECO:0000256" key="3">
    <source>
        <dbReference type="ARBA" id="ARBA00020170"/>
    </source>
</evidence>
<accession>A0A7V2B236</accession>
<evidence type="ECO:0000256" key="4">
    <source>
        <dbReference type="ARBA" id="ARBA00022490"/>
    </source>
</evidence>
<feature type="domain" description="AAA+ ATPase" evidence="11">
    <location>
        <begin position="22"/>
        <end position="376"/>
    </location>
</feature>
<dbReference type="GO" id="GO:0009432">
    <property type="term" value="P:SOS response"/>
    <property type="evidence" value="ECO:0007669"/>
    <property type="project" value="UniProtKB-UniRule"/>
</dbReference>
<dbReference type="GO" id="GO:0006302">
    <property type="term" value="P:double-strand break repair"/>
    <property type="evidence" value="ECO:0007669"/>
    <property type="project" value="TreeGrafter"/>
</dbReference>
<dbReference type="InterPro" id="IPR042174">
    <property type="entry name" value="RecF_2"/>
</dbReference>
<feature type="binding site" evidence="9">
    <location>
        <begin position="30"/>
        <end position="37"/>
    </location>
    <ligand>
        <name>ATP</name>
        <dbReference type="ChEBI" id="CHEBI:30616"/>
    </ligand>
</feature>
<evidence type="ECO:0000256" key="5">
    <source>
        <dbReference type="ARBA" id="ARBA00022705"/>
    </source>
</evidence>
<evidence type="ECO:0000256" key="10">
    <source>
        <dbReference type="RuleBase" id="RU000578"/>
    </source>
</evidence>
<evidence type="ECO:0000256" key="8">
    <source>
        <dbReference type="ARBA" id="ARBA00023125"/>
    </source>
</evidence>
<dbReference type="HAMAP" id="MF_00365">
    <property type="entry name" value="RecF"/>
    <property type="match status" value="1"/>
</dbReference>
<dbReference type="PANTHER" id="PTHR32182">
    <property type="entry name" value="DNA REPLICATION AND REPAIR PROTEIN RECF"/>
    <property type="match status" value="1"/>
</dbReference>
<dbReference type="SUPFAM" id="SSF52540">
    <property type="entry name" value="P-loop containing nucleoside triphosphate hydrolases"/>
    <property type="match status" value="1"/>
</dbReference>
<evidence type="ECO:0000256" key="2">
    <source>
        <dbReference type="ARBA" id="ARBA00008016"/>
    </source>
</evidence>
<keyword evidence="7 9" id="KW-0067">ATP-binding</keyword>
<dbReference type="AlphaFoldDB" id="A0A7V2B236"/>
<dbReference type="EMBL" id="DSGB01000006">
    <property type="protein sequence ID" value="HER96841.1"/>
    <property type="molecule type" value="Genomic_DNA"/>
</dbReference>
<proteinExistence type="inferred from homology"/>
<dbReference type="Pfam" id="PF02463">
    <property type="entry name" value="SMC_N"/>
    <property type="match status" value="1"/>
</dbReference>
<evidence type="ECO:0000313" key="12">
    <source>
        <dbReference type="EMBL" id="HER96841.1"/>
    </source>
</evidence>
<evidence type="ECO:0000256" key="9">
    <source>
        <dbReference type="HAMAP-Rule" id="MF_00365"/>
    </source>
</evidence>
<comment type="caution">
    <text evidence="12">The sequence shown here is derived from an EMBL/GenBank/DDBJ whole genome shotgun (WGS) entry which is preliminary data.</text>
</comment>
<name>A0A7V2B236_RHOMR</name>
<dbReference type="PROSITE" id="PS00618">
    <property type="entry name" value="RECF_2"/>
    <property type="match status" value="1"/>
</dbReference>
<dbReference type="GO" id="GO:0000731">
    <property type="term" value="P:DNA synthesis involved in DNA repair"/>
    <property type="evidence" value="ECO:0007669"/>
    <property type="project" value="TreeGrafter"/>
</dbReference>
<dbReference type="Gene3D" id="3.40.50.300">
    <property type="entry name" value="P-loop containing nucleotide triphosphate hydrolases"/>
    <property type="match status" value="1"/>
</dbReference>
<dbReference type="GO" id="GO:0005737">
    <property type="term" value="C:cytoplasm"/>
    <property type="evidence" value="ECO:0007669"/>
    <property type="project" value="UniProtKB-SubCell"/>
</dbReference>
<dbReference type="InterPro" id="IPR001238">
    <property type="entry name" value="DNA-binding_RecF"/>
</dbReference>
<keyword evidence="9 10" id="KW-0234">DNA repair</keyword>
<sequence length="387" mass="44106">MTLRSLRVYNFRAHQETVVAFAPRINLIVGPNGAGKTNLLEAIHYLCLGKSFLTAQDAYALRQGAPFFELEGQFSSARRPELTVRLVYALEGGKRVFINGAPLERLAELVGLLPVVVLSPTDQALTAGPPEERRRFVDNLLSQAYPAYLKDLLHYRRALQQRNELLARLRRQPTTIQPALLDSWQEELVLLGSRLIQRRLRWVQEFAQFLAEAHTYLGLSAELPQIEYVTVAAFEAEADFESIRCAFRDRLGRLARQEREQGRTLAGPHRDEFRLRLNGMEVRRYASQGQHRIMGLALKLAQFLYLQARLEETPLLLLDDVFDGLDPYRTRRILGLLQQETVIGQSFLTAVRQELFQEAINFADRAHRVICVQQGKVVETHPAPSAL</sequence>
<evidence type="ECO:0000256" key="6">
    <source>
        <dbReference type="ARBA" id="ARBA00022741"/>
    </source>
</evidence>
<dbReference type="GO" id="GO:0005524">
    <property type="term" value="F:ATP binding"/>
    <property type="evidence" value="ECO:0007669"/>
    <property type="project" value="UniProtKB-UniRule"/>
</dbReference>
<keyword evidence="4 9" id="KW-0963">Cytoplasm</keyword>